<dbReference type="KEGG" id="parq:DSM112329_05300"/>
<dbReference type="PANTHER" id="PTHR16305">
    <property type="entry name" value="TESTICULAR SOLUBLE ADENYLYL CYCLASE"/>
    <property type="match status" value="1"/>
</dbReference>
<accession>A0AAU7B3E8</accession>
<dbReference type="Pfam" id="PF00211">
    <property type="entry name" value="Guanylate_cyc"/>
    <property type="match status" value="1"/>
</dbReference>
<dbReference type="EMBL" id="CP114014">
    <property type="protein sequence ID" value="XAY08400.1"/>
    <property type="molecule type" value="Genomic_DNA"/>
</dbReference>
<dbReference type="PROSITE" id="PS50125">
    <property type="entry name" value="GUANYLATE_CYCLASE_2"/>
    <property type="match status" value="1"/>
</dbReference>
<evidence type="ECO:0000256" key="2">
    <source>
        <dbReference type="ARBA" id="ARBA00022840"/>
    </source>
</evidence>
<dbReference type="SUPFAM" id="SSF48452">
    <property type="entry name" value="TPR-like"/>
    <property type="match status" value="1"/>
</dbReference>
<dbReference type="AlphaFoldDB" id="A0AAU7B3E8"/>
<evidence type="ECO:0000256" key="1">
    <source>
        <dbReference type="ARBA" id="ARBA00022741"/>
    </source>
</evidence>
<dbReference type="InterPro" id="IPR041664">
    <property type="entry name" value="AAA_16"/>
</dbReference>
<dbReference type="InterPro" id="IPR027417">
    <property type="entry name" value="P-loop_NTPase"/>
</dbReference>
<evidence type="ECO:0000259" key="3">
    <source>
        <dbReference type="PROSITE" id="PS50125"/>
    </source>
</evidence>
<dbReference type="GO" id="GO:0004016">
    <property type="term" value="F:adenylate cyclase activity"/>
    <property type="evidence" value="ECO:0007669"/>
    <property type="project" value="UniProtKB-ARBA"/>
</dbReference>
<proteinExistence type="predicted"/>
<gene>
    <name evidence="4" type="ORF">DSM112329_05300</name>
</gene>
<name>A0AAU7B3E8_9ACTN</name>
<keyword evidence="1" id="KW-0547">Nucleotide-binding</keyword>
<reference evidence="4" key="1">
    <citation type="submission" date="2022-12" db="EMBL/GenBank/DDBJ databases">
        <title>Paraconexibacter alkalitolerans sp. nov. and Baekduia alba sp. nov., isolated from soil and emended description of the genera Paraconexibacter (Chun et al., 2020) and Baekduia (An et al., 2020).</title>
        <authorList>
            <person name="Vieira S."/>
            <person name="Huber K.J."/>
            <person name="Geppert A."/>
            <person name="Wolf J."/>
            <person name="Neumann-Schaal M."/>
            <person name="Muesken M."/>
            <person name="Overmann J."/>
        </authorList>
    </citation>
    <scope>NUCLEOTIDE SEQUENCE</scope>
    <source>
        <strain evidence="4">AEG42_29</strain>
    </source>
</reference>
<dbReference type="Gene3D" id="1.25.40.10">
    <property type="entry name" value="Tetratricopeptide repeat domain"/>
    <property type="match status" value="1"/>
</dbReference>
<dbReference type="Gene3D" id="3.40.50.300">
    <property type="entry name" value="P-loop containing nucleotide triphosphate hydrolases"/>
    <property type="match status" value="1"/>
</dbReference>
<dbReference type="InterPro" id="IPR001054">
    <property type="entry name" value="A/G_cyclase"/>
</dbReference>
<dbReference type="GO" id="GO:0035556">
    <property type="term" value="P:intracellular signal transduction"/>
    <property type="evidence" value="ECO:0007669"/>
    <property type="project" value="InterPro"/>
</dbReference>
<dbReference type="SMART" id="SM00028">
    <property type="entry name" value="TPR"/>
    <property type="match status" value="3"/>
</dbReference>
<evidence type="ECO:0000313" key="4">
    <source>
        <dbReference type="EMBL" id="XAY08400.1"/>
    </source>
</evidence>
<keyword evidence="2" id="KW-0067">ATP-binding</keyword>
<dbReference type="GO" id="GO:0005524">
    <property type="term" value="F:ATP binding"/>
    <property type="evidence" value="ECO:0007669"/>
    <property type="project" value="UniProtKB-KW"/>
</dbReference>
<sequence>MTRRPAPRSLTGGGGEVLTPRHCKDCGHRATARARFCEQCGAALTPTATPLRAPTALEARILDERTAIQGERKQVTVMYADIVGSMALTHALDAERWGLLLDRFLSIAAAAVHAFEGTVNQFTGDGLLAVFGAPLAQEDHARRACLAVLDLQREANRLATEVAGLDGVQFAVRCGLNSGEVVVGAIGDDVHMDFVPIGNTTALGKRIESLAPPGSTAMSAATAALVAGEFEVRPLGEFELKGVEGRQHLLELVGPGVARTRLEASAATRGLSPFVARDAEVAALRHALERALDGDGRAIGIAGEPGVGKSRLVHEFVAACEARGLAVSRTHGVGHGRFVPFLPVLALLRDVFGITEQDSPVAARERMGSRLTALDPELAIDLPLVHELLGIAGAAQPAVALDAAAHRRRLLAAATRAVVAPGDFRLIVVEDLHWFDDASDAFLEELVAAVRGTRTLLIGTYRHEYDAAWAAHGPHAELRLDRLDGAASDDLLTGLLGGDRTLEGLVPLIEAHAAGNPFFIEELVRALDEGGHLTGRRGAYRLESPLSSVVLPTTVQAGLAARIDRLPARAKRLLQTISVIGGEVPGPLLSAVSGLTAHELAETVELLTGAQWLVPGGVGGIRSHALHHPLSQEVAYRSQLSEPRARTHREVAAAIARAYPAALDERAALLAHHHEAGGDPLGAAGWHARAATWAGAASPADGLRHWRRARDLATALDPSPERSALIAEAGVGILGLAWRLGVSPEETAALHTESQAEGEQLLPGLYYAGALLHSGRERDGLEQFRKVSRQAVAAGDVGGALLASTGVAYATWVSGSLSEGVATIDRALPATGDDPLTGAGLAFTCPLAHAYGQRGLCVGYRGELEQARGDFARAVALAREYDDPEIESAAHSNLALVEAETGDTDAALRSAALGLAIAEAAGNAAHVLAGATATATALAGAGRYAAALERARSTLAAARRDRIGLYYEPLLLATIARSALALGDSAEALAAAEEAVAIAHARTFGSCALSAPIVLAQVLMATSGAEAAGRIDAVLVHALEVARSCDAHAFTPLIERERTALARWRAPDPAVTASAAYRPGSDGDDDAG</sequence>
<dbReference type="InterPro" id="IPR011990">
    <property type="entry name" value="TPR-like_helical_dom_sf"/>
</dbReference>
<dbReference type="SMART" id="SM00044">
    <property type="entry name" value="CYCc"/>
    <property type="match status" value="1"/>
</dbReference>
<dbReference type="PANTHER" id="PTHR16305:SF28">
    <property type="entry name" value="GUANYLATE CYCLASE DOMAIN-CONTAINING PROTEIN"/>
    <property type="match status" value="1"/>
</dbReference>
<protein>
    <recommendedName>
        <fullName evidence="3">Guanylate cyclase domain-containing protein</fullName>
    </recommendedName>
</protein>
<dbReference type="CDD" id="cd07302">
    <property type="entry name" value="CHD"/>
    <property type="match status" value="1"/>
</dbReference>
<dbReference type="SUPFAM" id="SSF55073">
    <property type="entry name" value="Nucleotide cyclase"/>
    <property type="match status" value="1"/>
</dbReference>
<feature type="domain" description="Guanylate cyclase" evidence="3">
    <location>
        <begin position="76"/>
        <end position="208"/>
    </location>
</feature>
<dbReference type="Gene3D" id="3.30.70.1230">
    <property type="entry name" value="Nucleotide cyclase"/>
    <property type="match status" value="1"/>
</dbReference>
<dbReference type="GO" id="GO:0005737">
    <property type="term" value="C:cytoplasm"/>
    <property type="evidence" value="ECO:0007669"/>
    <property type="project" value="TreeGrafter"/>
</dbReference>
<organism evidence="4">
    <name type="scientific">Paraconexibacter sp. AEG42_29</name>
    <dbReference type="NCBI Taxonomy" id="2997339"/>
    <lineage>
        <taxon>Bacteria</taxon>
        <taxon>Bacillati</taxon>
        <taxon>Actinomycetota</taxon>
        <taxon>Thermoleophilia</taxon>
        <taxon>Solirubrobacterales</taxon>
        <taxon>Paraconexibacteraceae</taxon>
        <taxon>Paraconexibacter</taxon>
    </lineage>
</organism>
<dbReference type="InterPro" id="IPR019734">
    <property type="entry name" value="TPR_rpt"/>
</dbReference>
<dbReference type="GO" id="GO:0009190">
    <property type="term" value="P:cyclic nucleotide biosynthetic process"/>
    <property type="evidence" value="ECO:0007669"/>
    <property type="project" value="InterPro"/>
</dbReference>
<dbReference type="InterPro" id="IPR029787">
    <property type="entry name" value="Nucleotide_cyclase"/>
</dbReference>
<dbReference type="SUPFAM" id="SSF52540">
    <property type="entry name" value="P-loop containing nucleoside triphosphate hydrolases"/>
    <property type="match status" value="1"/>
</dbReference>
<dbReference type="Pfam" id="PF13191">
    <property type="entry name" value="AAA_16"/>
    <property type="match status" value="1"/>
</dbReference>